<accession>A0A6C0H617</accession>
<name>A0A6C0H617_9ZZZZ</name>
<evidence type="ECO:0000313" key="1">
    <source>
        <dbReference type="EMBL" id="QHT75656.1"/>
    </source>
</evidence>
<dbReference type="AlphaFoldDB" id="A0A6C0H617"/>
<sequence length="129" mass="15608">MQDYIDFYQKYKDIANIYIVYILEAHFVEKDENQNIIGGWPIGKQYNYPQHKSINDRYNMVNLLIDEFHPNIPILMDNMNNDFQNIYNPWPDKAFMFFQNKIKYISQVNDDGSRYLSWTTEISTILDKF</sequence>
<dbReference type="EMBL" id="MN739880">
    <property type="protein sequence ID" value="QHT75656.1"/>
    <property type="molecule type" value="Genomic_DNA"/>
</dbReference>
<dbReference type="PANTHER" id="PTHR11781">
    <property type="entry name" value="IODOTHYRONINE DEIODINASE"/>
    <property type="match status" value="1"/>
</dbReference>
<dbReference type="PANTHER" id="PTHR11781:SF22">
    <property type="entry name" value="TYPE I IODOTHYRONINE DEIODINASE"/>
    <property type="match status" value="1"/>
</dbReference>
<dbReference type="Pfam" id="PF00837">
    <property type="entry name" value="T4_deiodinase"/>
    <property type="match status" value="1"/>
</dbReference>
<reference evidence="1" key="1">
    <citation type="journal article" date="2020" name="Nature">
        <title>Giant virus diversity and host interactions through global metagenomics.</title>
        <authorList>
            <person name="Schulz F."/>
            <person name="Roux S."/>
            <person name="Paez-Espino D."/>
            <person name="Jungbluth S."/>
            <person name="Walsh D.A."/>
            <person name="Denef V.J."/>
            <person name="McMahon K.D."/>
            <person name="Konstantinidis K.T."/>
            <person name="Eloe-Fadrosh E.A."/>
            <person name="Kyrpides N.C."/>
            <person name="Woyke T."/>
        </authorList>
    </citation>
    <scope>NUCLEOTIDE SEQUENCE</scope>
    <source>
        <strain evidence="1">GVMAG-M-3300023179-71</strain>
    </source>
</reference>
<proteinExistence type="predicted"/>
<dbReference type="Gene3D" id="3.40.30.10">
    <property type="entry name" value="Glutaredoxin"/>
    <property type="match status" value="1"/>
</dbReference>
<organism evidence="1">
    <name type="scientific">viral metagenome</name>
    <dbReference type="NCBI Taxonomy" id="1070528"/>
    <lineage>
        <taxon>unclassified sequences</taxon>
        <taxon>metagenomes</taxon>
        <taxon>organismal metagenomes</taxon>
    </lineage>
</organism>
<protein>
    <submittedName>
        <fullName evidence="1">Uncharacterized protein</fullName>
    </submittedName>
</protein>
<dbReference type="InterPro" id="IPR000643">
    <property type="entry name" value="Iodothyronine_deiodinase"/>
</dbReference>
<dbReference type="GO" id="GO:0004800">
    <property type="term" value="F:thyroxine 5'-deiodinase activity"/>
    <property type="evidence" value="ECO:0007669"/>
    <property type="project" value="InterPro"/>
</dbReference>